<proteinExistence type="predicted"/>
<evidence type="ECO:0000313" key="2">
    <source>
        <dbReference type="Proteomes" id="UP001204439"/>
    </source>
</evidence>
<organism evidence="1 2">
    <name type="scientific">Epilithonimonas ginsengisoli</name>
    <dbReference type="NCBI Taxonomy" id="1245592"/>
    <lineage>
        <taxon>Bacteria</taxon>
        <taxon>Pseudomonadati</taxon>
        <taxon>Bacteroidota</taxon>
        <taxon>Flavobacteriia</taxon>
        <taxon>Flavobacteriales</taxon>
        <taxon>Weeksellaceae</taxon>
        <taxon>Chryseobacterium group</taxon>
        <taxon>Epilithonimonas</taxon>
    </lineage>
</organism>
<reference evidence="1 2" key="1">
    <citation type="submission" date="2023-11" db="EMBL/GenBank/DDBJ databases">
        <title>First isolation, identification, and characterization of non-pathogenic Epilithonimonas ginsengisoli isolated from diseased farmed rainbow trout (Oncorhynchus mykiss) in Chile.</title>
        <authorList>
            <person name="Miranda C.D."/>
            <person name="Irgang R."/>
            <person name="Concha C."/>
            <person name="Rojas R."/>
            <person name="Avendano R."/>
        </authorList>
    </citation>
    <scope>NUCLEOTIDE SEQUENCE [LARGE SCALE GENOMIC DNA]</scope>
    <source>
        <strain evidence="1 2">FP99</strain>
    </source>
</reference>
<keyword evidence="2" id="KW-1185">Reference proteome</keyword>
<name>A0ABU4JF13_9FLAO</name>
<gene>
    <name evidence="1" type="ORF">NG800_005070</name>
</gene>
<comment type="caution">
    <text evidence="1">The sequence shown here is derived from an EMBL/GenBank/DDBJ whole genome shotgun (WGS) entry which is preliminary data.</text>
</comment>
<evidence type="ECO:0000313" key="1">
    <source>
        <dbReference type="EMBL" id="MDW8548269.1"/>
    </source>
</evidence>
<protein>
    <submittedName>
        <fullName evidence="1">Uncharacterized protein</fullName>
    </submittedName>
</protein>
<dbReference type="RefSeq" id="WP_318767743.1">
    <property type="nucleotide sequence ID" value="NZ_JAMXLT020000007.1"/>
</dbReference>
<sequence>MENLEAKIHIPKKRDGGYYVYIYDSSSHKIIQKYYKGINVDPDPEERLYAAQDLQKALMIKLKSGWIPNVGKDLIKPTTITIAFNEAIQRLDGKVSKNTDQ</sequence>
<accession>A0ABU4JF13</accession>
<dbReference type="EMBL" id="JAMXLT020000007">
    <property type="protein sequence ID" value="MDW8548269.1"/>
    <property type="molecule type" value="Genomic_DNA"/>
</dbReference>
<dbReference type="Proteomes" id="UP001204439">
    <property type="component" value="Unassembled WGS sequence"/>
</dbReference>
<feature type="non-terminal residue" evidence="1">
    <location>
        <position position="101"/>
    </location>
</feature>